<dbReference type="InterPro" id="IPR011006">
    <property type="entry name" value="CheY-like_superfamily"/>
</dbReference>
<dbReference type="Gene3D" id="3.30.70.1230">
    <property type="entry name" value="Nucleotide cyclase"/>
    <property type="match status" value="1"/>
</dbReference>
<evidence type="ECO:0000313" key="5">
    <source>
        <dbReference type="EMBL" id="RUQ89261.1"/>
    </source>
</evidence>
<feature type="domain" description="Response regulatory" evidence="3">
    <location>
        <begin position="16"/>
        <end position="132"/>
    </location>
</feature>
<dbReference type="AlphaFoldDB" id="A0A3S0WSB4"/>
<evidence type="ECO:0000313" key="6">
    <source>
        <dbReference type="Proteomes" id="UP000288012"/>
    </source>
</evidence>
<gene>
    <name evidence="5" type="ORF">EKM59_04070</name>
</gene>
<dbReference type="RefSeq" id="WP_126952948.1">
    <property type="nucleotide sequence ID" value="NZ_RZGR01000008.1"/>
</dbReference>
<feature type="coiled-coil region" evidence="2">
    <location>
        <begin position="141"/>
        <end position="168"/>
    </location>
</feature>
<dbReference type="SUPFAM" id="SSF55073">
    <property type="entry name" value="Nucleotide cyclase"/>
    <property type="match status" value="1"/>
</dbReference>
<dbReference type="Pfam" id="PF00211">
    <property type="entry name" value="Guanylate_cyc"/>
    <property type="match status" value="1"/>
</dbReference>
<dbReference type="SMART" id="SM00448">
    <property type="entry name" value="REC"/>
    <property type="match status" value="1"/>
</dbReference>
<reference evidence="5 6" key="1">
    <citation type="submission" date="2018-12" db="EMBL/GenBank/DDBJ databases">
        <title>Legionella sp,whole genome shotgun sequence.</title>
        <authorList>
            <person name="Wu H."/>
        </authorList>
    </citation>
    <scope>NUCLEOTIDE SEQUENCE [LARGE SCALE GENOMIC DNA]</scope>
    <source>
        <strain evidence="6">km714</strain>
    </source>
</reference>
<proteinExistence type="predicted"/>
<dbReference type="InterPro" id="IPR001054">
    <property type="entry name" value="A/G_cyclase"/>
</dbReference>
<accession>A0A3S0WSB4</accession>
<dbReference type="InterPro" id="IPR029787">
    <property type="entry name" value="Nucleotide_cyclase"/>
</dbReference>
<organism evidence="5 6">
    <name type="scientific">Legionella septentrionalis</name>
    <dbReference type="NCBI Taxonomy" id="2498109"/>
    <lineage>
        <taxon>Bacteria</taxon>
        <taxon>Pseudomonadati</taxon>
        <taxon>Pseudomonadota</taxon>
        <taxon>Gammaproteobacteria</taxon>
        <taxon>Legionellales</taxon>
        <taxon>Legionellaceae</taxon>
        <taxon>Legionella</taxon>
    </lineage>
</organism>
<feature type="modified residue" description="4-aspartylphosphate" evidence="1">
    <location>
        <position position="65"/>
    </location>
</feature>
<dbReference type="SMART" id="SM00044">
    <property type="entry name" value="CYCc"/>
    <property type="match status" value="1"/>
</dbReference>
<evidence type="ECO:0000259" key="3">
    <source>
        <dbReference type="PROSITE" id="PS50110"/>
    </source>
</evidence>
<evidence type="ECO:0000256" key="1">
    <source>
        <dbReference type="PROSITE-ProRule" id="PRU00169"/>
    </source>
</evidence>
<dbReference type="Proteomes" id="UP000288012">
    <property type="component" value="Unassembled WGS sequence"/>
</dbReference>
<dbReference type="PANTHER" id="PTHR43081:SF1">
    <property type="entry name" value="ADENYLATE CYCLASE, TERMINAL-DIFFERENTIATION SPECIFIC"/>
    <property type="match status" value="1"/>
</dbReference>
<evidence type="ECO:0000256" key="2">
    <source>
        <dbReference type="SAM" id="Coils"/>
    </source>
</evidence>
<dbReference type="CDD" id="cd07302">
    <property type="entry name" value="CHD"/>
    <property type="match status" value="1"/>
</dbReference>
<dbReference type="Gene3D" id="3.40.50.2300">
    <property type="match status" value="1"/>
</dbReference>
<protein>
    <submittedName>
        <fullName evidence="5">Adenylate/guanylate cyclase domain-containing response regulator</fullName>
    </submittedName>
</protein>
<dbReference type="Pfam" id="PF00072">
    <property type="entry name" value="Response_reg"/>
    <property type="match status" value="1"/>
</dbReference>
<dbReference type="PROSITE" id="PS50110">
    <property type="entry name" value="RESPONSE_REGULATORY"/>
    <property type="match status" value="1"/>
</dbReference>
<feature type="domain" description="Guanylate cyclase" evidence="4">
    <location>
        <begin position="200"/>
        <end position="326"/>
    </location>
</feature>
<evidence type="ECO:0000259" key="4">
    <source>
        <dbReference type="PROSITE" id="PS50125"/>
    </source>
</evidence>
<dbReference type="GO" id="GO:0000160">
    <property type="term" value="P:phosphorelay signal transduction system"/>
    <property type="evidence" value="ECO:0007669"/>
    <property type="project" value="InterPro"/>
</dbReference>
<dbReference type="InterPro" id="IPR001789">
    <property type="entry name" value="Sig_transdc_resp-reg_receiver"/>
</dbReference>
<dbReference type="PROSITE" id="PS50125">
    <property type="entry name" value="GUANYLATE_CYCLASE_2"/>
    <property type="match status" value="1"/>
</dbReference>
<keyword evidence="2" id="KW-0175">Coiled coil</keyword>
<dbReference type="PANTHER" id="PTHR43081">
    <property type="entry name" value="ADENYLATE CYCLASE, TERMINAL-DIFFERENTIATION SPECIFIC-RELATED"/>
    <property type="match status" value="1"/>
</dbReference>
<keyword evidence="6" id="KW-1185">Reference proteome</keyword>
<keyword evidence="1" id="KW-0597">Phosphoprotein</keyword>
<dbReference type="SUPFAM" id="SSF52172">
    <property type="entry name" value="CheY-like"/>
    <property type="match status" value="1"/>
</dbReference>
<dbReference type="InterPro" id="IPR050697">
    <property type="entry name" value="Adenylyl/Guanylyl_Cyclase_3/4"/>
</dbReference>
<dbReference type="GO" id="GO:0004016">
    <property type="term" value="F:adenylate cyclase activity"/>
    <property type="evidence" value="ECO:0007669"/>
    <property type="project" value="UniProtKB-ARBA"/>
</dbReference>
<sequence length="444" mass="50203">MVHEASELLQAQQKTLVLIVDDSATMRLLLAEAMSDAGFESLVVENGEEALEVLKTTQPDAILLDVEMPGLNGFAVCAEIRKMVHFRYTPIMMVTGLEDYESINKAFLAGATDFTTKPINAALLGHRVRYMVRTSAYFRDLQAVELKVRELNTELEKKILEIQQIAEAQARFVPQDFLRLLNKESIVHVNLGDNVEKNMSVLFLDIRSFTELADHASPVEIFSFLNELMSYLEPAIVKNNGFIDKYIGDAIMALFNRRPDDALQASVDMHGFLKKYNETRTHKGLQPVRIGIGINTGMLVLGTVGYEDRMDCTVISDTVNVASRIESQTKVLGVDVLITEETFKQLHHPERFHLRSLGSVQVKGKVEPINIYEVFNHNPELEVQAKLAYQAIFAEALIYYQQKRYLEASSLFRQVISKNSRDLPAEYFLQQCQFKSNAFSPGLK</sequence>
<dbReference type="OrthoDB" id="9806704at2"/>
<name>A0A3S0WSB4_9GAMM</name>
<dbReference type="EMBL" id="RZGR01000008">
    <property type="protein sequence ID" value="RUQ89261.1"/>
    <property type="molecule type" value="Genomic_DNA"/>
</dbReference>
<comment type="caution">
    <text evidence="5">The sequence shown here is derived from an EMBL/GenBank/DDBJ whole genome shotgun (WGS) entry which is preliminary data.</text>
</comment>
<dbReference type="GO" id="GO:0006171">
    <property type="term" value="P:cAMP biosynthetic process"/>
    <property type="evidence" value="ECO:0007669"/>
    <property type="project" value="TreeGrafter"/>
</dbReference>